<dbReference type="Gene3D" id="3.40.50.720">
    <property type="entry name" value="NAD(P)-binding Rossmann-like Domain"/>
    <property type="match status" value="1"/>
</dbReference>
<dbReference type="RefSeq" id="WP_118768402.1">
    <property type="nucleotide sequence ID" value="NZ_QWKP01000219.1"/>
</dbReference>
<dbReference type="PANTHER" id="PTHR43491:SF1">
    <property type="entry name" value="UDP-N-ACETYL-D-MANNOSAMINE DEHYDROGENASE"/>
    <property type="match status" value="1"/>
</dbReference>
<dbReference type="Pfam" id="PF00984">
    <property type="entry name" value="UDPG_MGDP_dh"/>
    <property type="match status" value="1"/>
</dbReference>
<dbReference type="SUPFAM" id="SSF48179">
    <property type="entry name" value="6-phosphogluconate dehydrogenase C-terminal domain-like"/>
    <property type="match status" value="1"/>
</dbReference>
<evidence type="ECO:0000313" key="3">
    <source>
        <dbReference type="Proteomes" id="UP000283374"/>
    </source>
</evidence>
<dbReference type="GO" id="GO:0000271">
    <property type="term" value="P:polysaccharide biosynthetic process"/>
    <property type="evidence" value="ECO:0007669"/>
    <property type="project" value="InterPro"/>
</dbReference>
<dbReference type="InterPro" id="IPR008927">
    <property type="entry name" value="6-PGluconate_DH-like_C_sf"/>
</dbReference>
<dbReference type="OrthoDB" id="5193947at2"/>
<dbReference type="InterPro" id="IPR017476">
    <property type="entry name" value="UDP-Glc/GDP-Man"/>
</dbReference>
<dbReference type="PIRSF" id="PIRSF000124">
    <property type="entry name" value="UDPglc_GDPman_dh"/>
    <property type="match status" value="1"/>
</dbReference>
<dbReference type="GO" id="GO:0016616">
    <property type="term" value="F:oxidoreductase activity, acting on the CH-OH group of donors, NAD or NADP as acceptor"/>
    <property type="evidence" value="ECO:0007669"/>
    <property type="project" value="InterPro"/>
</dbReference>
<proteinExistence type="predicted"/>
<evidence type="ECO:0000259" key="1">
    <source>
        <dbReference type="SMART" id="SM00984"/>
    </source>
</evidence>
<dbReference type="PIRSF" id="PIRSF500136">
    <property type="entry name" value="UDP_ManNAc_DH"/>
    <property type="match status" value="1"/>
</dbReference>
<dbReference type="Pfam" id="PF03720">
    <property type="entry name" value="UDPG_MGDP_dh_C"/>
    <property type="match status" value="1"/>
</dbReference>
<comment type="caution">
    <text evidence="2">The sequence shown here is derived from an EMBL/GenBank/DDBJ whole genome shotgun (WGS) entry which is preliminary data.</text>
</comment>
<sequence>MSLASRWGEAGVGVGGHCIPIDPMYLNHHVVQRLGQPLRFVELAQEVNTSMPAYVVDRAQDLLDQRGQDLRGARVLMLGVTYKPDIADDRESPAVPLAEELIARGARVEYHDPLVRRWSVDGANRVSDADLGRALEGADIAVLVQKHGVYDVDALARRSRLFLDTSGTATEAVAERL</sequence>
<dbReference type="GO" id="GO:0016628">
    <property type="term" value="F:oxidoreductase activity, acting on the CH-CH group of donors, NAD or NADP as acceptor"/>
    <property type="evidence" value="ECO:0007669"/>
    <property type="project" value="InterPro"/>
</dbReference>
<gene>
    <name evidence="2" type="ORF">D1825_15950</name>
</gene>
<name>A0A413RI73_9CELL</name>
<dbReference type="AlphaFoldDB" id="A0A413RI73"/>
<dbReference type="GO" id="GO:0051287">
    <property type="term" value="F:NAD binding"/>
    <property type="evidence" value="ECO:0007669"/>
    <property type="project" value="InterPro"/>
</dbReference>
<evidence type="ECO:0000313" key="2">
    <source>
        <dbReference type="EMBL" id="RHA37912.1"/>
    </source>
</evidence>
<protein>
    <recommendedName>
        <fullName evidence="1">UDP-glucose/GDP-mannose dehydrogenase C-terminal domain-containing protein</fullName>
    </recommendedName>
</protein>
<keyword evidence="3" id="KW-1185">Reference proteome</keyword>
<feature type="domain" description="UDP-glucose/GDP-mannose dehydrogenase C-terminal" evidence="1">
    <location>
        <begin position="76"/>
        <end position="167"/>
    </location>
</feature>
<dbReference type="InterPro" id="IPR014026">
    <property type="entry name" value="UDP-Glc/GDP-Man_DH_dimer"/>
</dbReference>
<dbReference type="EMBL" id="QWKP01000219">
    <property type="protein sequence ID" value="RHA37912.1"/>
    <property type="molecule type" value="Genomic_DNA"/>
</dbReference>
<dbReference type="SMART" id="SM00984">
    <property type="entry name" value="UDPG_MGDP_dh_C"/>
    <property type="match status" value="1"/>
</dbReference>
<accession>A0A413RI73</accession>
<reference evidence="2 3" key="1">
    <citation type="submission" date="2018-08" db="EMBL/GenBank/DDBJ databases">
        <title>Cellulomonas rhizosphaerae sp. nov., a novel actinomycete isolated from soil.</title>
        <authorList>
            <person name="Tian Y."/>
        </authorList>
    </citation>
    <scope>NUCLEOTIDE SEQUENCE [LARGE SCALE GENOMIC DNA]</scope>
    <source>
        <strain evidence="2 3">NEAU-TCZ24</strain>
    </source>
</reference>
<dbReference type="InterPro" id="IPR028359">
    <property type="entry name" value="UDP_ManNAc/GlcNAc_DH"/>
</dbReference>
<dbReference type="InterPro" id="IPR014027">
    <property type="entry name" value="UDP-Glc/GDP-Man_DH_C"/>
</dbReference>
<dbReference type="Proteomes" id="UP000283374">
    <property type="component" value="Unassembled WGS sequence"/>
</dbReference>
<dbReference type="PANTHER" id="PTHR43491">
    <property type="entry name" value="UDP-N-ACETYL-D-MANNOSAMINE DEHYDROGENASE"/>
    <property type="match status" value="1"/>
</dbReference>
<dbReference type="InterPro" id="IPR036220">
    <property type="entry name" value="UDP-Glc/GDP-Man_DH_C_sf"/>
</dbReference>
<organism evidence="2 3">
    <name type="scientific">Cellulomonas rhizosphaerae</name>
    <dbReference type="NCBI Taxonomy" id="2293719"/>
    <lineage>
        <taxon>Bacteria</taxon>
        <taxon>Bacillati</taxon>
        <taxon>Actinomycetota</taxon>
        <taxon>Actinomycetes</taxon>
        <taxon>Micrococcales</taxon>
        <taxon>Cellulomonadaceae</taxon>
        <taxon>Cellulomonas</taxon>
    </lineage>
</organism>
<dbReference type="SUPFAM" id="SSF52413">
    <property type="entry name" value="UDP-glucose/GDP-mannose dehydrogenase C-terminal domain"/>
    <property type="match status" value="1"/>
</dbReference>